<keyword evidence="2 4" id="KW-0378">Hydrolase</keyword>
<feature type="domain" description="Glycoside hydrolase family 31 TIM barrel" evidence="6">
    <location>
        <begin position="202"/>
        <end position="474"/>
    </location>
</feature>
<dbReference type="EMBL" id="JBEOZY010000010">
    <property type="protein sequence ID" value="MER6165492.1"/>
    <property type="molecule type" value="Genomic_DNA"/>
</dbReference>
<feature type="region of interest" description="Disordered" evidence="5">
    <location>
        <begin position="1"/>
        <end position="29"/>
    </location>
</feature>
<dbReference type="InterPro" id="IPR013785">
    <property type="entry name" value="Aldolase_TIM"/>
</dbReference>
<evidence type="ECO:0000313" key="7">
    <source>
        <dbReference type="EMBL" id="MER6165492.1"/>
    </source>
</evidence>
<accession>A0ABV1SW25</accession>
<evidence type="ECO:0000256" key="2">
    <source>
        <dbReference type="ARBA" id="ARBA00022801"/>
    </source>
</evidence>
<dbReference type="GO" id="GO:0004557">
    <property type="term" value="F:alpha-galactosidase activity"/>
    <property type="evidence" value="ECO:0007669"/>
    <property type="project" value="UniProtKB-EC"/>
</dbReference>
<evidence type="ECO:0000259" key="6">
    <source>
        <dbReference type="Pfam" id="PF01055"/>
    </source>
</evidence>
<dbReference type="PANTHER" id="PTHR43053:SF4">
    <property type="entry name" value="MYOGENESIS-REGULATING GLYCOSIDASE"/>
    <property type="match status" value="1"/>
</dbReference>
<sequence>MTDTRSPAPASFWVPGRDTAPPQEPVPLGTTATARGLRLQATGTGPVRAAELADGVWEVAFRTGPAPLELTVLVPAADAVTWWHPGSTAPHATIPPSWGEPADTTALTGLPFGALLRRQDRTGLVYALDAGSHRTSVRAGLVEESADFAVMVTVREAEPGEEVRLLLDVSGRPFATAVPDTGRWLQRGDGPPVTPGAEDAVLCTWYFAHQDVTAAAVLAQADRAAALGFGVVIVDDGWQTMSLARGYGSCGDWEAATEKFPDPAGLIAELRARGLRTMWWVGTPFLGHHAEARTANLATRYDEGELDAAVLDPRDDATRHYLVRRIRDLVVETGADGVKLDFLERFATPVPDDPSPHSPVAATVRLLAEITDAVAAAGIRPLIEFREPYVHPAVGRFATMLRVGDCPLSATQNRVGIVDLRLARPGTPIHSDPIMWASDDSAERVAHHLVNALFGVPQVSVDLVGLDDAPADALAFWMRVWRTYRDTLLHGELLPERPDLLYPLIAAHDEDRHIVARYAPHAVTLPKRPWREVLIANADDSAPLVVNDSFPMSVRLEIWDARGRLVHRSLAELSSGPSVLPVPSGGLARLSHPDHEPGPRL</sequence>
<evidence type="ECO:0000256" key="5">
    <source>
        <dbReference type="SAM" id="MobiDB-lite"/>
    </source>
</evidence>
<dbReference type="InterPro" id="IPR017853">
    <property type="entry name" value="GH"/>
</dbReference>
<evidence type="ECO:0000256" key="1">
    <source>
        <dbReference type="ARBA" id="ARBA00007806"/>
    </source>
</evidence>
<dbReference type="PANTHER" id="PTHR43053">
    <property type="entry name" value="GLYCOSIDASE FAMILY 31"/>
    <property type="match status" value="1"/>
</dbReference>
<dbReference type="Pfam" id="PF01055">
    <property type="entry name" value="Glyco_hydro_31_2nd"/>
    <property type="match status" value="1"/>
</dbReference>
<organism evidence="7 8">
    <name type="scientific">Streptomyces violaceorubidus</name>
    <dbReference type="NCBI Taxonomy" id="284042"/>
    <lineage>
        <taxon>Bacteria</taxon>
        <taxon>Bacillati</taxon>
        <taxon>Actinomycetota</taxon>
        <taxon>Actinomycetes</taxon>
        <taxon>Kitasatosporales</taxon>
        <taxon>Streptomycetaceae</taxon>
        <taxon>Streptomyces</taxon>
    </lineage>
</organism>
<dbReference type="EC" id="3.2.1.22" evidence="7"/>
<dbReference type="Gene3D" id="3.20.20.70">
    <property type="entry name" value="Aldolase class I"/>
    <property type="match status" value="1"/>
</dbReference>
<evidence type="ECO:0000313" key="8">
    <source>
        <dbReference type="Proteomes" id="UP001496720"/>
    </source>
</evidence>
<evidence type="ECO:0000256" key="4">
    <source>
        <dbReference type="RuleBase" id="RU361185"/>
    </source>
</evidence>
<dbReference type="SUPFAM" id="SSF51445">
    <property type="entry name" value="(Trans)glycosidases"/>
    <property type="match status" value="1"/>
</dbReference>
<gene>
    <name evidence="7" type="ORF">ABT188_13115</name>
</gene>
<name>A0ABV1SW25_9ACTN</name>
<proteinExistence type="inferred from homology"/>
<reference evidence="7 8" key="1">
    <citation type="submission" date="2024-06" db="EMBL/GenBank/DDBJ databases">
        <title>The Natural Products Discovery Center: Release of the First 8490 Sequenced Strains for Exploring Actinobacteria Biosynthetic Diversity.</title>
        <authorList>
            <person name="Kalkreuter E."/>
            <person name="Kautsar S.A."/>
            <person name="Yang D."/>
            <person name="Bader C.D."/>
            <person name="Teijaro C.N."/>
            <person name="Fluegel L."/>
            <person name="Davis C.M."/>
            <person name="Simpson J.R."/>
            <person name="Lauterbach L."/>
            <person name="Steele A.D."/>
            <person name="Gui C."/>
            <person name="Meng S."/>
            <person name="Li G."/>
            <person name="Viehrig K."/>
            <person name="Ye F."/>
            <person name="Su P."/>
            <person name="Kiefer A.F."/>
            <person name="Nichols A."/>
            <person name="Cepeda A.J."/>
            <person name="Yan W."/>
            <person name="Fan B."/>
            <person name="Jiang Y."/>
            <person name="Adhikari A."/>
            <person name="Zheng C.-J."/>
            <person name="Schuster L."/>
            <person name="Cowan T.M."/>
            <person name="Smanski M.J."/>
            <person name="Chevrette M.G."/>
            <person name="De Carvalho L.P.S."/>
            <person name="Shen B."/>
        </authorList>
    </citation>
    <scope>NUCLEOTIDE SEQUENCE [LARGE SCALE GENOMIC DNA]</scope>
    <source>
        <strain evidence="7 8">NPDC001615</strain>
    </source>
</reference>
<dbReference type="RefSeq" id="WP_352147288.1">
    <property type="nucleotide sequence ID" value="NZ_JBEOZY010000010.1"/>
</dbReference>
<dbReference type="InterPro" id="IPR000322">
    <property type="entry name" value="Glyco_hydro_31_TIM"/>
</dbReference>
<dbReference type="InterPro" id="IPR050985">
    <property type="entry name" value="Alpha-glycosidase_related"/>
</dbReference>
<dbReference type="Proteomes" id="UP001496720">
    <property type="component" value="Unassembled WGS sequence"/>
</dbReference>
<keyword evidence="8" id="KW-1185">Reference proteome</keyword>
<comment type="similarity">
    <text evidence="1 4">Belongs to the glycosyl hydrolase 31 family.</text>
</comment>
<evidence type="ECO:0000256" key="3">
    <source>
        <dbReference type="ARBA" id="ARBA00023295"/>
    </source>
</evidence>
<protein>
    <submittedName>
        <fullName evidence="7">Alpha-galactosidase</fullName>
        <ecNumber evidence="7">3.2.1.22</ecNumber>
    </submittedName>
</protein>
<comment type="caution">
    <text evidence="7">The sequence shown here is derived from an EMBL/GenBank/DDBJ whole genome shotgun (WGS) entry which is preliminary data.</text>
</comment>
<keyword evidence="3 4" id="KW-0326">Glycosidase</keyword>